<accession>A0A4E9FK11</accession>
<keyword evidence="8" id="KW-0862">Zinc</keyword>
<dbReference type="InterPro" id="IPR013083">
    <property type="entry name" value="Znf_RING/FYVE/PHD"/>
</dbReference>
<evidence type="ECO:0000256" key="4">
    <source>
        <dbReference type="ARBA" id="ARBA00022692"/>
    </source>
</evidence>
<keyword evidence="6 11" id="KW-0863">Zinc-finger</keyword>
<keyword evidence="9" id="KW-1133">Transmembrane helix</keyword>
<feature type="compositionally biased region" description="Polar residues" evidence="12">
    <location>
        <begin position="541"/>
        <end position="557"/>
    </location>
</feature>
<dbReference type="SUPFAM" id="SSF57850">
    <property type="entry name" value="RING/U-box"/>
    <property type="match status" value="1"/>
</dbReference>
<keyword evidence="15" id="KW-1185">Reference proteome</keyword>
<evidence type="ECO:0000256" key="10">
    <source>
        <dbReference type="ARBA" id="ARBA00023136"/>
    </source>
</evidence>
<keyword evidence="4" id="KW-0812">Transmembrane</keyword>
<dbReference type="KEGG" id="bmy:BM_BM7705"/>
<dbReference type="InterPro" id="IPR001841">
    <property type="entry name" value="Znf_RING"/>
</dbReference>
<name>A0A4E9FK11_BRUMA</name>
<evidence type="ECO:0000256" key="5">
    <source>
        <dbReference type="ARBA" id="ARBA00022723"/>
    </source>
</evidence>
<evidence type="ECO:0000256" key="8">
    <source>
        <dbReference type="ARBA" id="ARBA00022833"/>
    </source>
</evidence>
<dbReference type="Pfam" id="PF13639">
    <property type="entry name" value="zf-RING_2"/>
    <property type="match status" value="1"/>
</dbReference>
<sequence>MSLMTDDLDVKYGVMNQNDSESADKKKRKKSKGRALEIDFPLHSSGLMQSYESSICYGANNHQLVPAYPTDTAAVGNDCSDVINQLLPTIRDAVQEFLYDVGSRACEIEEVINFLKISDIALQYKQLLNSLNNAQLYKLFEKLNIFHISYEGSKMILQMIDEPFHLSNSDTALSPAVSSLSNVNNSNQLLTLMKGALNSTSDASTAKPLSSITNDFTNRLPQRYLNGTGTMGTELNSIINSHQKIIGSTVVHKRLSAQNGDIFYDQNTELVDQRMFLQDARFHLERRFIEQRLKDVEKRYEERLSNASLMLKKAYKEILDLRLGKAKALANKRMGQAELALKHANAIHSRIADETVKSDIKQMIRQWEQILRDYKAWHANLDRIVDGQKAQVDSNYRFDELALLSPPDNIPCAPQLPPNALKYFQQLEFECSSSDPSSELLRVIGPPIGFEKEAVTGGRFGAIGQPAPPPQRKIFTEAQINKLVEKTLKHFQDTYGSSSNLSAEEIRNILNDLERRPLVFASDATLSSVLSHVIKRVMEVSGTSDGKNSSQPGTPCWTSLSSESSTVRRSVDLENQDCKICLQSLAHGDKLIQCPSCFDSYHYECGIKWLKQNSTCPHCRRLWSNPDDFPSLAKTLL</sequence>
<dbReference type="GeneID" id="6102088"/>
<organism evidence="14">
    <name type="scientific">Brugia malayi</name>
    <name type="common">Filarial nematode worm</name>
    <dbReference type="NCBI Taxonomy" id="6279"/>
    <lineage>
        <taxon>Eukaryota</taxon>
        <taxon>Metazoa</taxon>
        <taxon>Ecdysozoa</taxon>
        <taxon>Nematoda</taxon>
        <taxon>Chromadorea</taxon>
        <taxon>Rhabditida</taxon>
        <taxon>Spirurina</taxon>
        <taxon>Spiruromorpha</taxon>
        <taxon>Filarioidea</taxon>
        <taxon>Onchocercidae</taxon>
        <taxon>Brugia</taxon>
    </lineage>
</organism>
<comment type="subcellular location">
    <subcellularLocation>
        <location evidence="1">Membrane</location>
        <topology evidence="1">Single-pass membrane protein</topology>
    </subcellularLocation>
</comment>
<protein>
    <submittedName>
        <fullName evidence="16">RING-type domain-containing protein</fullName>
    </submittedName>
</protein>
<comment type="pathway">
    <text evidence="2">Protein modification; protein ubiquitination.</text>
</comment>
<evidence type="ECO:0000256" key="7">
    <source>
        <dbReference type="ARBA" id="ARBA00022786"/>
    </source>
</evidence>
<feature type="domain" description="RING-type" evidence="13">
    <location>
        <begin position="578"/>
        <end position="620"/>
    </location>
</feature>
<accession>A0A5S6PV78</accession>
<proteinExistence type="predicted"/>
<evidence type="ECO:0000259" key="13">
    <source>
        <dbReference type="PROSITE" id="PS50089"/>
    </source>
</evidence>
<dbReference type="PROSITE" id="PS50089">
    <property type="entry name" value="ZF_RING_2"/>
    <property type="match status" value="1"/>
</dbReference>
<dbReference type="GO" id="GO:0008270">
    <property type="term" value="F:zinc ion binding"/>
    <property type="evidence" value="ECO:0007669"/>
    <property type="project" value="UniProtKB-KW"/>
</dbReference>
<evidence type="ECO:0000313" key="15">
    <source>
        <dbReference type="Proteomes" id="UP000006672"/>
    </source>
</evidence>
<dbReference type="Proteomes" id="UP000006672">
    <property type="component" value="Unassembled WGS sequence"/>
</dbReference>
<evidence type="ECO:0000256" key="11">
    <source>
        <dbReference type="PROSITE-ProRule" id="PRU00175"/>
    </source>
</evidence>
<dbReference type="PANTHER" id="PTHR45768:SF61">
    <property type="entry name" value="RING-H2 FINGER PROTEIN ATL18"/>
    <property type="match status" value="1"/>
</dbReference>
<dbReference type="PANTHER" id="PTHR45768">
    <property type="entry name" value="E3 UBIQUITIN-PROTEIN LIGASE RNF13-LIKE"/>
    <property type="match status" value="1"/>
</dbReference>
<dbReference type="WBParaSite" id="Bm7705a.1">
    <property type="protein sequence ID" value="Bm7705a.1"/>
    <property type="gene ID" value="WBGene00227966"/>
</dbReference>
<reference evidence="15" key="1">
    <citation type="journal article" date="2007" name="Science">
        <title>Draft genome of the filarial nematode parasite Brugia malayi.</title>
        <authorList>
            <person name="Ghedin E."/>
            <person name="Wang S."/>
            <person name="Spiro D."/>
            <person name="Caler E."/>
            <person name="Zhao Q."/>
            <person name="Crabtree J."/>
            <person name="Allen J.E."/>
            <person name="Delcher A.L."/>
            <person name="Guiliano D.B."/>
            <person name="Miranda-Saavedra D."/>
            <person name="Angiuoli S.V."/>
            <person name="Creasy T."/>
            <person name="Amedeo P."/>
            <person name="Haas B."/>
            <person name="El-Sayed N.M."/>
            <person name="Wortman J.R."/>
            <person name="Feldblyum T."/>
            <person name="Tallon L."/>
            <person name="Schatz M."/>
            <person name="Shumway M."/>
            <person name="Koo H."/>
            <person name="Salzberg S.L."/>
            <person name="Schobel S."/>
            <person name="Pertea M."/>
            <person name="Pop M."/>
            <person name="White O."/>
            <person name="Barton G.J."/>
            <person name="Carlow C.K."/>
            <person name="Crawford M.J."/>
            <person name="Daub J."/>
            <person name="Dimmic M.W."/>
            <person name="Estes C.F."/>
            <person name="Foster J.M."/>
            <person name="Ganatra M."/>
            <person name="Gregory W.F."/>
            <person name="Johnson N.M."/>
            <person name="Jin J."/>
            <person name="Komuniecki R."/>
            <person name="Korf I."/>
            <person name="Kumar S."/>
            <person name="Laney S."/>
            <person name="Li B.W."/>
            <person name="Li W."/>
            <person name="Lindblom T.H."/>
            <person name="Lustigman S."/>
            <person name="Ma D."/>
            <person name="Maina C.V."/>
            <person name="Martin D.M."/>
            <person name="McCarter J.P."/>
            <person name="McReynolds L."/>
            <person name="Mitreva M."/>
            <person name="Nutman T.B."/>
            <person name="Parkinson J."/>
            <person name="Peregrin-Alvarez J.M."/>
            <person name="Poole C."/>
            <person name="Ren Q."/>
            <person name="Saunders L."/>
            <person name="Sluder A.E."/>
            <person name="Smith K."/>
            <person name="Stanke M."/>
            <person name="Unnasch T.R."/>
            <person name="Ware J."/>
            <person name="Wei A.D."/>
            <person name="Weil G."/>
            <person name="Williams D.J."/>
            <person name="Zhang Y."/>
            <person name="Williams S.A."/>
            <person name="Fraser-Liggett C."/>
            <person name="Slatko B."/>
            <person name="Blaxter M.L."/>
            <person name="Scott A.L."/>
        </authorList>
    </citation>
    <scope>NUCLEOTIDE SEQUENCE</scope>
    <source>
        <strain evidence="15">FR3</strain>
    </source>
</reference>
<gene>
    <name evidence="14 16" type="primary">Bm7705</name>
    <name evidence="14" type="ORF">BM_BM7705</name>
</gene>
<keyword evidence="7" id="KW-0833">Ubl conjugation pathway</keyword>
<keyword evidence="3" id="KW-0808">Transferase</keyword>
<evidence type="ECO:0000256" key="2">
    <source>
        <dbReference type="ARBA" id="ARBA00004906"/>
    </source>
</evidence>
<dbReference type="GO" id="GO:0016020">
    <property type="term" value="C:membrane"/>
    <property type="evidence" value="ECO:0007669"/>
    <property type="project" value="UniProtKB-SubCell"/>
</dbReference>
<evidence type="ECO:0000256" key="3">
    <source>
        <dbReference type="ARBA" id="ARBA00022679"/>
    </source>
</evidence>
<dbReference type="CTD" id="6102088"/>
<feature type="region of interest" description="Disordered" evidence="12">
    <location>
        <begin position="541"/>
        <end position="561"/>
    </location>
</feature>
<evidence type="ECO:0000313" key="14">
    <source>
        <dbReference type="EMBL" id="VIO97351.1"/>
    </source>
</evidence>
<dbReference type="OrthoDB" id="8062037at2759"/>
<dbReference type="GO" id="GO:0016740">
    <property type="term" value="F:transferase activity"/>
    <property type="evidence" value="ECO:0007669"/>
    <property type="project" value="UniProtKB-KW"/>
</dbReference>
<evidence type="ECO:0000256" key="1">
    <source>
        <dbReference type="ARBA" id="ARBA00004167"/>
    </source>
</evidence>
<keyword evidence="10" id="KW-0472">Membrane</keyword>
<evidence type="ECO:0000313" key="16">
    <source>
        <dbReference type="WBParaSite" id="Bm7705a.1"/>
    </source>
</evidence>
<dbReference type="STRING" id="6279.A0A5S6PV78"/>
<reference evidence="16" key="3">
    <citation type="submission" date="2019-12" db="UniProtKB">
        <authorList>
            <consortium name="WormBaseParasite"/>
        </authorList>
    </citation>
    <scope>IDENTIFICATION</scope>
</reference>
<evidence type="ECO:0000256" key="6">
    <source>
        <dbReference type="ARBA" id="ARBA00022771"/>
    </source>
</evidence>
<evidence type="ECO:0000256" key="12">
    <source>
        <dbReference type="SAM" id="MobiDB-lite"/>
    </source>
</evidence>
<reference evidence="14" key="2">
    <citation type="submission" date="2019-04" db="EMBL/GenBank/DDBJ databases">
        <authorList>
            <person name="Howe K."/>
            <person name="Paulini M."/>
            <person name="Williams G."/>
        </authorList>
    </citation>
    <scope>NUCLEOTIDE SEQUENCE [LARGE SCALE GENOMIC DNA]</scope>
    <source>
        <strain evidence="14">FR3</strain>
    </source>
</reference>
<dbReference type="RefSeq" id="XP_042936990.1">
    <property type="nucleotide sequence ID" value="XM_043081056.1"/>
</dbReference>
<evidence type="ECO:0000256" key="9">
    <source>
        <dbReference type="ARBA" id="ARBA00022989"/>
    </source>
</evidence>
<dbReference type="AlphaFoldDB" id="A0A4E9FK11"/>
<dbReference type="Gene3D" id="3.30.40.10">
    <property type="entry name" value="Zinc/RING finger domain, C3HC4 (zinc finger)"/>
    <property type="match status" value="1"/>
</dbReference>
<keyword evidence="5" id="KW-0479">Metal-binding</keyword>
<dbReference type="EMBL" id="CAAKNF010000194">
    <property type="protein sequence ID" value="VIO97351.1"/>
    <property type="molecule type" value="Genomic_DNA"/>
</dbReference>